<feature type="non-terminal residue" evidence="1">
    <location>
        <position position="1"/>
    </location>
</feature>
<organism evidence="1 2">
    <name type="scientific">Lentinula aff. lateritia</name>
    <dbReference type="NCBI Taxonomy" id="2804960"/>
    <lineage>
        <taxon>Eukaryota</taxon>
        <taxon>Fungi</taxon>
        <taxon>Dikarya</taxon>
        <taxon>Basidiomycota</taxon>
        <taxon>Agaricomycotina</taxon>
        <taxon>Agaricomycetes</taxon>
        <taxon>Agaricomycetidae</taxon>
        <taxon>Agaricales</taxon>
        <taxon>Marasmiineae</taxon>
        <taxon>Omphalotaceae</taxon>
        <taxon>Lentinula</taxon>
    </lineage>
</organism>
<dbReference type="Proteomes" id="UP001163835">
    <property type="component" value="Unassembled WGS sequence"/>
</dbReference>
<gene>
    <name evidence="1" type="ORF">F5876DRAFT_47080</name>
</gene>
<keyword evidence="2" id="KW-1185">Reference proteome</keyword>
<dbReference type="EMBL" id="MU795262">
    <property type="protein sequence ID" value="KAJ3807938.1"/>
    <property type="molecule type" value="Genomic_DNA"/>
</dbReference>
<evidence type="ECO:0000313" key="1">
    <source>
        <dbReference type="EMBL" id="KAJ3807938.1"/>
    </source>
</evidence>
<name>A0ACC1TTH4_9AGAR</name>
<evidence type="ECO:0000313" key="2">
    <source>
        <dbReference type="Proteomes" id="UP001163835"/>
    </source>
</evidence>
<sequence>TNQRLSRLPLVIGMPVMITQNFGVESGVVNGCQGILKSVQYKVDDQGFCHAISCMVEAKDTNTRES</sequence>
<accession>A0ACC1TTH4</accession>
<comment type="caution">
    <text evidence="1">The sequence shown here is derived from an EMBL/GenBank/DDBJ whole genome shotgun (WGS) entry which is preliminary data.</text>
</comment>
<protein>
    <submittedName>
        <fullName evidence="1">Uncharacterized protein</fullName>
    </submittedName>
</protein>
<reference evidence="1" key="1">
    <citation type="submission" date="2022-09" db="EMBL/GenBank/DDBJ databases">
        <title>A Global Phylogenomic Analysis of the Shiitake Genus Lentinula.</title>
        <authorList>
            <consortium name="DOE Joint Genome Institute"/>
            <person name="Sierra-Patev S."/>
            <person name="Min B."/>
            <person name="Naranjo-Ortiz M."/>
            <person name="Looney B."/>
            <person name="Konkel Z."/>
            <person name="Slot J.C."/>
            <person name="Sakamoto Y."/>
            <person name="Steenwyk J.L."/>
            <person name="Rokas A."/>
            <person name="Carro J."/>
            <person name="Camarero S."/>
            <person name="Ferreira P."/>
            <person name="Molpeceres G."/>
            <person name="Ruiz-Duenas F.J."/>
            <person name="Serrano A."/>
            <person name="Henrissat B."/>
            <person name="Drula E."/>
            <person name="Hughes K.W."/>
            <person name="Mata J.L."/>
            <person name="Ishikawa N.K."/>
            <person name="Vargas-Isla R."/>
            <person name="Ushijima S."/>
            <person name="Smith C.A."/>
            <person name="Ahrendt S."/>
            <person name="Andreopoulos W."/>
            <person name="He G."/>
            <person name="Labutti K."/>
            <person name="Lipzen A."/>
            <person name="Ng V."/>
            <person name="Riley R."/>
            <person name="Sandor L."/>
            <person name="Barry K."/>
            <person name="Martinez A.T."/>
            <person name="Xiao Y."/>
            <person name="Gibbons J.G."/>
            <person name="Terashima K."/>
            <person name="Grigoriev I.V."/>
            <person name="Hibbett D.S."/>
        </authorList>
    </citation>
    <scope>NUCLEOTIDE SEQUENCE</scope>
    <source>
        <strain evidence="1">TMI1499</strain>
    </source>
</reference>
<proteinExistence type="predicted"/>